<accession>A0A822ZEA3</accession>
<name>A0A822ZEA3_NELNU</name>
<comment type="caution">
    <text evidence="2">The sequence shown here is derived from an EMBL/GenBank/DDBJ whole genome shotgun (WGS) entry which is preliminary data.</text>
</comment>
<dbReference type="EMBL" id="DUZY01000007">
    <property type="protein sequence ID" value="DAD44514.1"/>
    <property type="molecule type" value="Genomic_DNA"/>
</dbReference>
<keyword evidence="3" id="KW-1185">Reference proteome</keyword>
<gene>
    <name evidence="2" type="ORF">HUJ06_002744</name>
</gene>
<organism evidence="2 3">
    <name type="scientific">Nelumbo nucifera</name>
    <name type="common">Sacred lotus</name>
    <dbReference type="NCBI Taxonomy" id="4432"/>
    <lineage>
        <taxon>Eukaryota</taxon>
        <taxon>Viridiplantae</taxon>
        <taxon>Streptophyta</taxon>
        <taxon>Embryophyta</taxon>
        <taxon>Tracheophyta</taxon>
        <taxon>Spermatophyta</taxon>
        <taxon>Magnoliopsida</taxon>
        <taxon>Proteales</taxon>
        <taxon>Nelumbonaceae</taxon>
        <taxon>Nelumbo</taxon>
    </lineage>
</organism>
<dbReference type="Proteomes" id="UP000607653">
    <property type="component" value="Unassembled WGS sequence"/>
</dbReference>
<evidence type="ECO:0000313" key="2">
    <source>
        <dbReference type="EMBL" id="DAD44514.1"/>
    </source>
</evidence>
<evidence type="ECO:0000313" key="3">
    <source>
        <dbReference type="Proteomes" id="UP000607653"/>
    </source>
</evidence>
<protein>
    <submittedName>
        <fullName evidence="2">Uncharacterized protein</fullName>
    </submittedName>
</protein>
<feature type="region of interest" description="Disordered" evidence="1">
    <location>
        <begin position="1"/>
        <end position="21"/>
    </location>
</feature>
<proteinExistence type="predicted"/>
<sequence length="52" mass="5789">MSANKDRDGECDRRQGSTGRDDVGVRSVRLRVLFVHSLPRCNSPVCSLITLD</sequence>
<reference evidence="2 3" key="1">
    <citation type="journal article" date="2020" name="Mol. Biol. Evol.">
        <title>Distinct Expression and Methylation Patterns for Genes with Different Fates following a Single Whole-Genome Duplication in Flowering Plants.</title>
        <authorList>
            <person name="Shi T."/>
            <person name="Rahmani R.S."/>
            <person name="Gugger P.F."/>
            <person name="Wang M."/>
            <person name="Li H."/>
            <person name="Zhang Y."/>
            <person name="Li Z."/>
            <person name="Wang Q."/>
            <person name="Van de Peer Y."/>
            <person name="Marchal K."/>
            <person name="Chen J."/>
        </authorList>
    </citation>
    <scope>NUCLEOTIDE SEQUENCE [LARGE SCALE GENOMIC DNA]</scope>
    <source>
        <tissue evidence="2">Leaf</tissue>
    </source>
</reference>
<dbReference type="AlphaFoldDB" id="A0A822ZEA3"/>
<evidence type="ECO:0000256" key="1">
    <source>
        <dbReference type="SAM" id="MobiDB-lite"/>
    </source>
</evidence>